<feature type="chain" id="PRO_5045477713" evidence="1">
    <location>
        <begin position="24"/>
        <end position="50"/>
    </location>
</feature>
<protein>
    <submittedName>
        <fullName evidence="2">Uncharacterized protein</fullName>
    </submittedName>
</protein>
<dbReference type="EMBL" id="CATNWA010013997">
    <property type="protein sequence ID" value="CAI9566118.1"/>
    <property type="molecule type" value="Genomic_DNA"/>
</dbReference>
<gene>
    <name evidence="2" type="ORF">SPARVUS_LOCUS6275308</name>
</gene>
<comment type="caution">
    <text evidence="2">The sequence shown here is derived from an EMBL/GenBank/DDBJ whole genome shotgun (WGS) entry which is preliminary data.</text>
</comment>
<proteinExistence type="predicted"/>
<dbReference type="Proteomes" id="UP001162483">
    <property type="component" value="Unassembled WGS sequence"/>
</dbReference>
<feature type="signal peptide" evidence="1">
    <location>
        <begin position="1"/>
        <end position="23"/>
    </location>
</feature>
<accession>A0ABN9D3J0</accession>
<name>A0ABN9D3J0_9NEOB</name>
<evidence type="ECO:0000313" key="2">
    <source>
        <dbReference type="EMBL" id="CAI9566118.1"/>
    </source>
</evidence>
<reference evidence="2" key="1">
    <citation type="submission" date="2023-05" db="EMBL/GenBank/DDBJ databases">
        <authorList>
            <person name="Stuckert A."/>
        </authorList>
    </citation>
    <scope>NUCLEOTIDE SEQUENCE</scope>
</reference>
<organism evidence="2 3">
    <name type="scientific">Staurois parvus</name>
    <dbReference type="NCBI Taxonomy" id="386267"/>
    <lineage>
        <taxon>Eukaryota</taxon>
        <taxon>Metazoa</taxon>
        <taxon>Chordata</taxon>
        <taxon>Craniata</taxon>
        <taxon>Vertebrata</taxon>
        <taxon>Euteleostomi</taxon>
        <taxon>Amphibia</taxon>
        <taxon>Batrachia</taxon>
        <taxon>Anura</taxon>
        <taxon>Neobatrachia</taxon>
        <taxon>Ranoidea</taxon>
        <taxon>Ranidae</taxon>
        <taxon>Staurois</taxon>
    </lineage>
</organism>
<evidence type="ECO:0000256" key="1">
    <source>
        <dbReference type="SAM" id="SignalP"/>
    </source>
</evidence>
<keyword evidence="1" id="KW-0732">Signal</keyword>
<keyword evidence="3" id="KW-1185">Reference proteome</keyword>
<sequence length="50" mass="6047">MCTGMHYVALMWHWHMALMSTDSWHFWGHTDHQCPDDHCQRDSSRGEKCR</sequence>
<evidence type="ECO:0000313" key="3">
    <source>
        <dbReference type="Proteomes" id="UP001162483"/>
    </source>
</evidence>